<dbReference type="InterPro" id="IPR047928">
    <property type="entry name" value="Perm_prefix_1"/>
</dbReference>
<gene>
    <name evidence="2" type="ORF">SAMN04487969_108194</name>
</gene>
<accession>A0A1I2E5W8</accession>
<feature type="transmembrane region" description="Helical" evidence="1">
    <location>
        <begin position="83"/>
        <end position="103"/>
    </location>
</feature>
<dbReference type="EMBL" id="FONN01000008">
    <property type="protein sequence ID" value="SFE88036.1"/>
    <property type="molecule type" value="Genomic_DNA"/>
</dbReference>
<evidence type="ECO:0000256" key="1">
    <source>
        <dbReference type="SAM" id="Phobius"/>
    </source>
</evidence>
<feature type="transmembrane region" description="Helical" evidence="1">
    <location>
        <begin position="245"/>
        <end position="263"/>
    </location>
</feature>
<evidence type="ECO:0000313" key="3">
    <source>
        <dbReference type="Proteomes" id="UP000183410"/>
    </source>
</evidence>
<evidence type="ECO:0000313" key="2">
    <source>
        <dbReference type="EMBL" id="SFE88036.1"/>
    </source>
</evidence>
<keyword evidence="1" id="KW-0812">Transmembrane</keyword>
<dbReference type="Proteomes" id="UP000183410">
    <property type="component" value="Unassembled WGS sequence"/>
</dbReference>
<proteinExistence type="predicted"/>
<keyword evidence="1" id="KW-0472">Membrane</keyword>
<organism evidence="2 3">
    <name type="scientific">Paenibacillus algorifonticola</name>
    <dbReference type="NCBI Taxonomy" id="684063"/>
    <lineage>
        <taxon>Bacteria</taxon>
        <taxon>Bacillati</taxon>
        <taxon>Bacillota</taxon>
        <taxon>Bacilli</taxon>
        <taxon>Bacillales</taxon>
        <taxon>Paenibacillaceae</taxon>
        <taxon>Paenibacillus</taxon>
    </lineage>
</organism>
<feature type="transmembrane region" description="Helical" evidence="1">
    <location>
        <begin position="214"/>
        <end position="233"/>
    </location>
</feature>
<keyword evidence="3" id="KW-1185">Reference proteome</keyword>
<sequence length="273" mass="31472">MLKEIEVYVNRLYQHAVGNKKEIKELKDEMCSHLMEAVHELKQEGKSEQEAVHLAIERFGGEAELQLVIGQLFQAQRIFAKRVLYTAIFFLVASLLTIFIIWVDELGNNNENRAIAERISDLLGTQSSITADQQEHIKQLAQSAGQIASIKVYKLDKVERDNGEYTSFNSEGVIPDYQYDTSVPIFEWMDYYYSLDQEWFIHIKSRHFSGMFDAVLVGGLTAYIVLFTIWAIINAYHHRRLNTGWIIVFTLFNAVGYIAYHLIRRKARLNAAG</sequence>
<protein>
    <submittedName>
        <fullName evidence="2">Uncharacterized protein</fullName>
    </submittedName>
</protein>
<dbReference type="AlphaFoldDB" id="A0A1I2E5W8"/>
<name>A0A1I2E5W8_9BACL</name>
<keyword evidence="1" id="KW-1133">Transmembrane helix</keyword>
<dbReference type="NCBIfam" id="NF038403">
    <property type="entry name" value="perm_prefix_1"/>
    <property type="match status" value="1"/>
</dbReference>
<reference evidence="3" key="1">
    <citation type="submission" date="2016-10" db="EMBL/GenBank/DDBJ databases">
        <authorList>
            <person name="Varghese N."/>
            <person name="Submissions S."/>
        </authorList>
    </citation>
    <scope>NUCLEOTIDE SEQUENCE [LARGE SCALE GENOMIC DNA]</scope>
    <source>
        <strain evidence="3">CGMCC 1.10223</strain>
    </source>
</reference>